<evidence type="ECO:0000313" key="2">
    <source>
        <dbReference type="Proteomes" id="UP001139485"/>
    </source>
</evidence>
<accession>A0A9X2IDX9</accession>
<dbReference type="AlphaFoldDB" id="A0A9X2IDX9"/>
<sequence length="224" mass="24218">MSETEGTTPALSSASPTPLVQCPPWCRFERGHGWDSIDHKGVQSAIHGGPTFGLVSCGAEEREDNPGFLDFDRGMCVAPESWDLDITGLALLKMDVEKALEWVKEHRGAPWWRTVPNPPCWDGCTTEHTIGEFNARGVLVCAHVIGNDSFDGGDDWTWDVEVQGTTMEAGEPGTYLHEVGTIYAEGFQGGAEIDEARKMAEALVAAVAYADQHPGFNGVAEVQA</sequence>
<name>A0A9X2IDX9_9ACTN</name>
<dbReference type="RefSeq" id="WP_250825730.1">
    <property type="nucleotide sequence ID" value="NZ_JAMOIL010000001.1"/>
</dbReference>
<proteinExistence type="predicted"/>
<evidence type="ECO:0000313" key="1">
    <source>
        <dbReference type="EMBL" id="MCM0618759.1"/>
    </source>
</evidence>
<comment type="caution">
    <text evidence="1">The sequence shown here is derived from an EMBL/GenBank/DDBJ whole genome shotgun (WGS) entry which is preliminary data.</text>
</comment>
<dbReference type="Proteomes" id="UP001139485">
    <property type="component" value="Unassembled WGS sequence"/>
</dbReference>
<dbReference type="EMBL" id="JAMOIL010000001">
    <property type="protein sequence ID" value="MCM0618759.1"/>
    <property type="molecule type" value="Genomic_DNA"/>
</dbReference>
<protein>
    <submittedName>
        <fullName evidence="1">Uncharacterized protein</fullName>
    </submittedName>
</protein>
<reference evidence="1" key="1">
    <citation type="submission" date="2022-05" db="EMBL/GenBank/DDBJ databases">
        <authorList>
            <person name="Tuo L."/>
        </authorList>
    </citation>
    <scope>NUCLEOTIDE SEQUENCE</scope>
    <source>
        <strain evidence="1">BSK12Z-4</strain>
    </source>
</reference>
<gene>
    <name evidence="1" type="ORF">M8330_00455</name>
</gene>
<organism evidence="1 2">
    <name type="scientific">Nocardioides bruguierae</name>
    <dbReference type="NCBI Taxonomy" id="2945102"/>
    <lineage>
        <taxon>Bacteria</taxon>
        <taxon>Bacillati</taxon>
        <taxon>Actinomycetota</taxon>
        <taxon>Actinomycetes</taxon>
        <taxon>Propionibacteriales</taxon>
        <taxon>Nocardioidaceae</taxon>
        <taxon>Nocardioides</taxon>
    </lineage>
</organism>
<keyword evidence="2" id="KW-1185">Reference proteome</keyword>